<evidence type="ECO:0000313" key="2">
    <source>
        <dbReference type="EMBL" id="QEC73145.1"/>
    </source>
</evidence>
<evidence type="ECO:0000259" key="1">
    <source>
        <dbReference type="SMART" id="SM00198"/>
    </source>
</evidence>
<dbReference type="AlphaFoldDB" id="A0A5B8VRB8"/>
<proteinExistence type="predicted"/>
<dbReference type="RefSeq" id="WP_146784962.1">
    <property type="nucleotide sequence ID" value="NZ_CP042434.1"/>
</dbReference>
<dbReference type="EMBL" id="CP042434">
    <property type="protein sequence ID" value="QEC73145.1"/>
    <property type="molecule type" value="Genomic_DNA"/>
</dbReference>
<dbReference type="OrthoDB" id="982527at2"/>
<dbReference type="Proteomes" id="UP000321291">
    <property type="component" value="Chromosome"/>
</dbReference>
<accession>A0A5B8VRB8</accession>
<sequence length="153" mass="17251">MRQFRSLLFISLCSFGLIVCVSAQSRGQFQREILKYTNQYRHRQGLPALVLDGTASRLAQQHSSDMAAGRAGFGHGGFQSRTNKLRAKYGRYIATGENVAFGKLSARQVVNIWIHSAPHRKNLRGKFNKVGIGIAYNRQGVAYFTQLFVRTRE</sequence>
<dbReference type="KEGG" id="agi:FSB73_17150"/>
<dbReference type="Gene3D" id="3.40.33.10">
    <property type="entry name" value="CAP"/>
    <property type="match status" value="1"/>
</dbReference>
<keyword evidence="3" id="KW-1185">Reference proteome</keyword>
<dbReference type="PANTHER" id="PTHR31157">
    <property type="entry name" value="SCP DOMAIN-CONTAINING PROTEIN"/>
    <property type="match status" value="1"/>
</dbReference>
<dbReference type="InterPro" id="IPR014044">
    <property type="entry name" value="CAP_dom"/>
</dbReference>
<reference evidence="2 3" key="1">
    <citation type="journal article" date="2017" name="Int. J. Syst. Evol. Microbiol.">
        <title>Arachidicoccus ginsenosidivorans sp. nov., with ginsenoside-converting activity isolated from ginseng cultivating soil.</title>
        <authorList>
            <person name="Siddiqi M.Z."/>
            <person name="Aslam Z."/>
            <person name="Im W.T."/>
        </authorList>
    </citation>
    <scope>NUCLEOTIDE SEQUENCE [LARGE SCALE GENOMIC DNA]</scope>
    <source>
        <strain evidence="2 3">Gsoil 809</strain>
    </source>
</reference>
<name>A0A5B8VRB8_9BACT</name>
<dbReference type="CDD" id="cd05379">
    <property type="entry name" value="CAP_bacterial"/>
    <property type="match status" value="1"/>
</dbReference>
<dbReference type="SMART" id="SM00198">
    <property type="entry name" value="SCP"/>
    <property type="match status" value="1"/>
</dbReference>
<dbReference type="SUPFAM" id="SSF55797">
    <property type="entry name" value="PR-1-like"/>
    <property type="match status" value="1"/>
</dbReference>
<dbReference type="PANTHER" id="PTHR31157:SF1">
    <property type="entry name" value="SCP DOMAIN-CONTAINING PROTEIN"/>
    <property type="match status" value="1"/>
</dbReference>
<evidence type="ECO:0000313" key="3">
    <source>
        <dbReference type="Proteomes" id="UP000321291"/>
    </source>
</evidence>
<protein>
    <submittedName>
        <fullName evidence="2">CAP domain-containing protein</fullName>
    </submittedName>
</protein>
<organism evidence="2 3">
    <name type="scientific">Arachidicoccus ginsenosidivorans</name>
    <dbReference type="NCBI Taxonomy" id="496057"/>
    <lineage>
        <taxon>Bacteria</taxon>
        <taxon>Pseudomonadati</taxon>
        <taxon>Bacteroidota</taxon>
        <taxon>Chitinophagia</taxon>
        <taxon>Chitinophagales</taxon>
        <taxon>Chitinophagaceae</taxon>
        <taxon>Arachidicoccus</taxon>
    </lineage>
</organism>
<feature type="domain" description="SCP" evidence="1">
    <location>
        <begin position="28"/>
        <end position="151"/>
    </location>
</feature>
<dbReference type="Pfam" id="PF00188">
    <property type="entry name" value="CAP"/>
    <property type="match status" value="1"/>
</dbReference>
<gene>
    <name evidence="2" type="ORF">FSB73_17150</name>
</gene>
<dbReference type="InterPro" id="IPR035940">
    <property type="entry name" value="CAP_sf"/>
</dbReference>